<dbReference type="InterPro" id="IPR047655">
    <property type="entry name" value="Transpos_IS630-like"/>
</dbReference>
<dbReference type="STRING" id="485913.Krac_1753"/>
<dbReference type="AlphaFoldDB" id="D6U374"/>
<feature type="domain" description="Winged helix-turn helix" evidence="3">
    <location>
        <begin position="80"/>
        <end position="132"/>
    </location>
</feature>
<evidence type="ECO:0000313" key="5">
    <source>
        <dbReference type="Proteomes" id="UP000004508"/>
    </source>
</evidence>
<dbReference type="InterPro" id="IPR009057">
    <property type="entry name" value="Homeodomain-like_sf"/>
</dbReference>
<evidence type="ECO:0000259" key="2">
    <source>
        <dbReference type="Pfam" id="PF13518"/>
    </source>
</evidence>
<dbReference type="Pfam" id="PF13358">
    <property type="entry name" value="DDE_3"/>
    <property type="match status" value="1"/>
</dbReference>
<accession>D6U374</accession>
<evidence type="ECO:0000259" key="1">
    <source>
        <dbReference type="Pfam" id="PF13358"/>
    </source>
</evidence>
<dbReference type="InterPro" id="IPR038717">
    <property type="entry name" value="Tc1-like_DDE_dom"/>
</dbReference>
<feature type="domain" description="Insertion element IS150 protein InsJ-like helix-turn-helix" evidence="2">
    <location>
        <begin position="9"/>
        <end position="58"/>
    </location>
</feature>
<dbReference type="Pfam" id="PF13518">
    <property type="entry name" value="HTH_28"/>
    <property type="match status" value="1"/>
</dbReference>
<dbReference type="InterPro" id="IPR055247">
    <property type="entry name" value="InsJ-like_HTH"/>
</dbReference>
<proteinExistence type="predicted"/>
<name>D6U374_KTERA</name>
<dbReference type="eggNOG" id="COG3335">
    <property type="taxonomic scope" value="Bacteria"/>
</dbReference>
<dbReference type="InterPro" id="IPR036397">
    <property type="entry name" value="RNaseH_sf"/>
</dbReference>
<dbReference type="PANTHER" id="PTHR46564">
    <property type="entry name" value="TRANSPOSASE"/>
    <property type="match status" value="1"/>
</dbReference>
<dbReference type="eggNOG" id="COG3415">
    <property type="taxonomic scope" value="Bacteria"/>
</dbReference>
<dbReference type="PANTHER" id="PTHR46564:SF1">
    <property type="entry name" value="TRANSPOSASE"/>
    <property type="match status" value="1"/>
</dbReference>
<dbReference type="Proteomes" id="UP000004508">
    <property type="component" value="Unassembled WGS sequence"/>
</dbReference>
<dbReference type="InterPro" id="IPR025959">
    <property type="entry name" value="Winged_HTH_dom"/>
</dbReference>
<dbReference type="Gene3D" id="3.30.420.10">
    <property type="entry name" value="Ribonuclease H-like superfamily/Ribonuclease H"/>
    <property type="match status" value="1"/>
</dbReference>
<dbReference type="Gene3D" id="1.10.10.60">
    <property type="entry name" value="Homeodomain-like"/>
    <property type="match status" value="1"/>
</dbReference>
<dbReference type="SUPFAM" id="SSF46689">
    <property type="entry name" value="Homeodomain-like"/>
    <property type="match status" value="1"/>
</dbReference>
<dbReference type="GO" id="GO:0003676">
    <property type="term" value="F:nucleic acid binding"/>
    <property type="evidence" value="ECO:0007669"/>
    <property type="project" value="InterPro"/>
</dbReference>
<dbReference type="InParanoid" id="D6U374"/>
<dbReference type="NCBIfam" id="NF033545">
    <property type="entry name" value="transpos_IS630"/>
    <property type="match status" value="1"/>
</dbReference>
<reference evidence="4 5" key="1">
    <citation type="journal article" date="2011" name="Stand. Genomic Sci.">
        <title>Non-contiguous finished genome sequence and contextual data of the filamentous soil bacterium Ktedonobacter racemifer type strain (SOSP1-21).</title>
        <authorList>
            <person name="Chang Y.J."/>
            <person name="Land M."/>
            <person name="Hauser L."/>
            <person name="Chertkov O."/>
            <person name="Del Rio T.G."/>
            <person name="Nolan M."/>
            <person name="Copeland A."/>
            <person name="Tice H."/>
            <person name="Cheng J.F."/>
            <person name="Lucas S."/>
            <person name="Han C."/>
            <person name="Goodwin L."/>
            <person name="Pitluck S."/>
            <person name="Ivanova N."/>
            <person name="Ovchinikova G."/>
            <person name="Pati A."/>
            <person name="Chen A."/>
            <person name="Palaniappan K."/>
            <person name="Mavromatis K."/>
            <person name="Liolios K."/>
            <person name="Brettin T."/>
            <person name="Fiebig A."/>
            <person name="Rohde M."/>
            <person name="Abt B."/>
            <person name="Goker M."/>
            <person name="Detter J.C."/>
            <person name="Woyke T."/>
            <person name="Bristow J."/>
            <person name="Eisen J.A."/>
            <person name="Markowitz V."/>
            <person name="Hugenholtz P."/>
            <person name="Kyrpides N.C."/>
            <person name="Klenk H.P."/>
            <person name="Lapidus A."/>
        </authorList>
    </citation>
    <scope>NUCLEOTIDE SEQUENCE [LARGE SCALE GENOMIC DNA]</scope>
    <source>
        <strain evidence="5">DSM 44963</strain>
    </source>
</reference>
<protein>
    <submittedName>
        <fullName evidence="4">Resolvase helix-turn-helix domain protein</fullName>
    </submittedName>
</protein>
<keyword evidence="5" id="KW-1185">Reference proteome</keyword>
<sequence>MKAYCLDLRERVVRAVDQGYQRAEIIKLFGVSRATIKRYLKQRRETGQLKRKPIPGRPPKESASLRVGLVAQLEAHPDATLEMHCQFWEQTSGMRVSTSTMSRVIRRLGWTRKKKTVGATERDEEARAAWREQCKELDATKLVVLDECGAHIGLTPLYAWAPSGKRAYGKAPRNRGKNLTVIAALTWGGMGESMLIEGSANAVAFEQYIEKILAPCLTEGQIVLMDNLAAHKSTRVEELIQAKGCQLLFLPSYSPDFSPIEETFSKLKTFLRRAGARTREALQEAIVQALQTVTAQDAQGWFQHGGYFPQTGG</sequence>
<comment type="caution">
    <text evidence="4">The sequence shown here is derived from an EMBL/GenBank/DDBJ whole genome shotgun (WGS) entry which is preliminary data.</text>
</comment>
<evidence type="ECO:0000313" key="4">
    <source>
        <dbReference type="EMBL" id="EFH81078.1"/>
    </source>
</evidence>
<dbReference type="RefSeq" id="WP_007918235.1">
    <property type="nucleotide sequence ID" value="NZ_ADVG01000004.1"/>
</dbReference>
<feature type="domain" description="Tc1-like transposase DDE" evidence="1">
    <location>
        <begin position="142"/>
        <end position="282"/>
    </location>
</feature>
<gene>
    <name evidence="4" type="ORF">Krac_1753</name>
</gene>
<dbReference type="Pfam" id="PF13592">
    <property type="entry name" value="HTH_33"/>
    <property type="match status" value="1"/>
</dbReference>
<dbReference type="OrthoDB" id="2854648at2"/>
<organism evidence="4 5">
    <name type="scientific">Ktedonobacter racemifer DSM 44963</name>
    <dbReference type="NCBI Taxonomy" id="485913"/>
    <lineage>
        <taxon>Bacteria</taxon>
        <taxon>Bacillati</taxon>
        <taxon>Chloroflexota</taxon>
        <taxon>Ktedonobacteria</taxon>
        <taxon>Ktedonobacterales</taxon>
        <taxon>Ktedonobacteraceae</taxon>
        <taxon>Ktedonobacter</taxon>
    </lineage>
</organism>
<evidence type="ECO:0000259" key="3">
    <source>
        <dbReference type="Pfam" id="PF13592"/>
    </source>
</evidence>
<dbReference type="EMBL" id="ADVG01000004">
    <property type="protein sequence ID" value="EFH81078.1"/>
    <property type="molecule type" value="Genomic_DNA"/>
</dbReference>